<keyword evidence="2" id="KW-0472">Membrane</keyword>
<evidence type="ECO:0000313" key="4">
    <source>
        <dbReference type="Proteomes" id="UP001165653"/>
    </source>
</evidence>
<organism evidence="3 4">
    <name type="scientific">Luteolibacter rhizosphaerae</name>
    <dbReference type="NCBI Taxonomy" id="2989719"/>
    <lineage>
        <taxon>Bacteria</taxon>
        <taxon>Pseudomonadati</taxon>
        <taxon>Verrucomicrobiota</taxon>
        <taxon>Verrucomicrobiia</taxon>
        <taxon>Verrucomicrobiales</taxon>
        <taxon>Verrucomicrobiaceae</taxon>
        <taxon>Luteolibacter</taxon>
    </lineage>
</organism>
<dbReference type="EMBL" id="JAPDDR010000008">
    <property type="protein sequence ID" value="MCW1915118.1"/>
    <property type="molecule type" value="Genomic_DNA"/>
</dbReference>
<sequence length="140" mass="14532">MKSSSTSTTRCGGFTLIEMSIVICILIALMGVGMSVSGSARTWKNGRAGSETLRSVYSAQRAYLADHPTATVASLTQALLLPYLPSGPAAFPTSTSNENTVLHARVNVSPPYLTATAGGTSGARYDPSGSNTDSLWDVGE</sequence>
<proteinExistence type="predicted"/>
<evidence type="ECO:0000256" key="1">
    <source>
        <dbReference type="SAM" id="MobiDB-lite"/>
    </source>
</evidence>
<keyword evidence="4" id="KW-1185">Reference proteome</keyword>
<reference evidence="3" key="1">
    <citation type="submission" date="2022-10" db="EMBL/GenBank/DDBJ databases">
        <title>Luteolibacter sp. GHJ8, whole genome shotgun sequencing project.</title>
        <authorList>
            <person name="Zhao G."/>
            <person name="Shen L."/>
        </authorList>
    </citation>
    <scope>NUCLEOTIDE SEQUENCE</scope>
    <source>
        <strain evidence="3">GHJ8</strain>
    </source>
</reference>
<dbReference type="Gene3D" id="3.30.700.10">
    <property type="entry name" value="Glycoprotein, Type 4 Pilin"/>
    <property type="match status" value="1"/>
</dbReference>
<gene>
    <name evidence="3" type="ORF">OJ996_16145</name>
</gene>
<evidence type="ECO:0000313" key="3">
    <source>
        <dbReference type="EMBL" id="MCW1915118.1"/>
    </source>
</evidence>
<accession>A0ABT3G5J7</accession>
<keyword evidence="2" id="KW-0812">Transmembrane</keyword>
<name>A0ABT3G5J7_9BACT</name>
<comment type="caution">
    <text evidence="3">The sequence shown here is derived from an EMBL/GenBank/DDBJ whole genome shotgun (WGS) entry which is preliminary data.</text>
</comment>
<dbReference type="RefSeq" id="WP_264514657.1">
    <property type="nucleotide sequence ID" value="NZ_JAPDDR010000008.1"/>
</dbReference>
<feature type="transmembrane region" description="Helical" evidence="2">
    <location>
        <begin position="12"/>
        <end position="37"/>
    </location>
</feature>
<dbReference type="InterPro" id="IPR045584">
    <property type="entry name" value="Pilin-like"/>
</dbReference>
<dbReference type="Proteomes" id="UP001165653">
    <property type="component" value="Unassembled WGS sequence"/>
</dbReference>
<dbReference type="SUPFAM" id="SSF54523">
    <property type="entry name" value="Pili subunits"/>
    <property type="match status" value="1"/>
</dbReference>
<protein>
    <submittedName>
        <fullName evidence="3">Type II secretion system GspH family protein</fullName>
    </submittedName>
</protein>
<keyword evidence="2" id="KW-1133">Transmembrane helix</keyword>
<evidence type="ECO:0000256" key="2">
    <source>
        <dbReference type="SAM" id="Phobius"/>
    </source>
</evidence>
<feature type="region of interest" description="Disordered" evidence="1">
    <location>
        <begin position="117"/>
        <end position="140"/>
    </location>
</feature>